<keyword evidence="7" id="KW-0449">Lipoprotein</keyword>
<dbReference type="PANTHER" id="PTHR22883">
    <property type="entry name" value="ZINC FINGER DHHC DOMAIN CONTAINING PROTEIN"/>
    <property type="match status" value="1"/>
</dbReference>
<feature type="transmembrane region" description="Helical" evidence="11">
    <location>
        <begin position="306"/>
        <end position="331"/>
    </location>
</feature>
<feature type="transmembrane region" description="Helical" evidence="11">
    <location>
        <begin position="159"/>
        <end position="184"/>
    </location>
</feature>
<feature type="region of interest" description="Disordered" evidence="12">
    <location>
        <begin position="1"/>
        <end position="27"/>
    </location>
</feature>
<dbReference type="EMBL" id="KV454304">
    <property type="protein sequence ID" value="ODQ69259.1"/>
    <property type="molecule type" value="Genomic_DNA"/>
</dbReference>
<keyword evidence="3 11" id="KW-0812">Transmembrane</keyword>
<evidence type="ECO:0000259" key="13">
    <source>
        <dbReference type="Pfam" id="PF01529"/>
    </source>
</evidence>
<comment type="domain">
    <text evidence="11">The DHHC domain is required for palmitoyltransferase activity.</text>
</comment>
<keyword evidence="8 11" id="KW-0012">Acyltransferase</keyword>
<evidence type="ECO:0000256" key="12">
    <source>
        <dbReference type="SAM" id="MobiDB-lite"/>
    </source>
</evidence>
<gene>
    <name evidence="14" type="ORF">LIPSTDRAFT_120699</name>
</gene>
<evidence type="ECO:0000256" key="2">
    <source>
        <dbReference type="ARBA" id="ARBA00022679"/>
    </source>
</evidence>
<name>A0A1E3PV05_LIPST</name>
<evidence type="ECO:0000313" key="14">
    <source>
        <dbReference type="EMBL" id="ODQ69259.1"/>
    </source>
</evidence>
<feature type="region of interest" description="Disordered" evidence="12">
    <location>
        <begin position="202"/>
        <end position="223"/>
    </location>
</feature>
<dbReference type="STRING" id="675824.A0A1E3PV05"/>
<dbReference type="Proteomes" id="UP000094385">
    <property type="component" value="Unassembled WGS sequence"/>
</dbReference>
<evidence type="ECO:0000256" key="3">
    <source>
        <dbReference type="ARBA" id="ARBA00022692"/>
    </source>
</evidence>
<dbReference type="PROSITE" id="PS50216">
    <property type="entry name" value="DHHC"/>
    <property type="match status" value="1"/>
</dbReference>
<accession>A0A1E3PV05</accession>
<dbReference type="GO" id="GO:0005794">
    <property type="term" value="C:Golgi apparatus"/>
    <property type="evidence" value="ECO:0007669"/>
    <property type="project" value="TreeGrafter"/>
</dbReference>
<evidence type="ECO:0000256" key="8">
    <source>
        <dbReference type="ARBA" id="ARBA00023315"/>
    </source>
</evidence>
<keyword evidence="5 11" id="KW-0472">Membrane</keyword>
<evidence type="ECO:0000256" key="11">
    <source>
        <dbReference type="RuleBase" id="RU079119"/>
    </source>
</evidence>
<evidence type="ECO:0000256" key="10">
    <source>
        <dbReference type="ARBA" id="ARBA00048048"/>
    </source>
</evidence>
<organism evidence="14 15">
    <name type="scientific">Lipomyces starkeyi NRRL Y-11557</name>
    <dbReference type="NCBI Taxonomy" id="675824"/>
    <lineage>
        <taxon>Eukaryota</taxon>
        <taxon>Fungi</taxon>
        <taxon>Dikarya</taxon>
        <taxon>Ascomycota</taxon>
        <taxon>Saccharomycotina</taxon>
        <taxon>Lipomycetes</taxon>
        <taxon>Lipomycetales</taxon>
        <taxon>Lipomycetaceae</taxon>
        <taxon>Lipomyces</taxon>
    </lineage>
</organism>
<evidence type="ECO:0000256" key="4">
    <source>
        <dbReference type="ARBA" id="ARBA00022989"/>
    </source>
</evidence>
<evidence type="ECO:0000256" key="9">
    <source>
        <dbReference type="ARBA" id="ARBA00038298"/>
    </source>
</evidence>
<dbReference type="AlphaFoldDB" id="A0A1E3PV05"/>
<reference evidence="14 15" key="1">
    <citation type="journal article" date="2016" name="Proc. Natl. Acad. Sci. U.S.A.">
        <title>Comparative genomics of biotechnologically important yeasts.</title>
        <authorList>
            <person name="Riley R."/>
            <person name="Haridas S."/>
            <person name="Wolfe K.H."/>
            <person name="Lopes M.R."/>
            <person name="Hittinger C.T."/>
            <person name="Goeker M."/>
            <person name="Salamov A.A."/>
            <person name="Wisecaver J.H."/>
            <person name="Long T.M."/>
            <person name="Calvey C.H."/>
            <person name="Aerts A.L."/>
            <person name="Barry K.W."/>
            <person name="Choi C."/>
            <person name="Clum A."/>
            <person name="Coughlan A.Y."/>
            <person name="Deshpande S."/>
            <person name="Douglass A.P."/>
            <person name="Hanson S.J."/>
            <person name="Klenk H.-P."/>
            <person name="LaButti K.M."/>
            <person name="Lapidus A."/>
            <person name="Lindquist E.A."/>
            <person name="Lipzen A.M."/>
            <person name="Meier-Kolthoff J.P."/>
            <person name="Ohm R.A."/>
            <person name="Otillar R.P."/>
            <person name="Pangilinan J.L."/>
            <person name="Peng Y."/>
            <person name="Rokas A."/>
            <person name="Rosa C.A."/>
            <person name="Scheuner C."/>
            <person name="Sibirny A.A."/>
            <person name="Slot J.C."/>
            <person name="Stielow J.B."/>
            <person name="Sun H."/>
            <person name="Kurtzman C.P."/>
            <person name="Blackwell M."/>
            <person name="Grigoriev I.V."/>
            <person name="Jeffries T.W."/>
        </authorList>
    </citation>
    <scope>NUCLEOTIDE SEQUENCE [LARGE SCALE GENOMIC DNA]</scope>
    <source>
        <strain evidence="14 15">NRRL Y-11557</strain>
    </source>
</reference>
<feature type="transmembrane region" description="Helical" evidence="11">
    <location>
        <begin position="118"/>
        <end position="139"/>
    </location>
</feature>
<evidence type="ECO:0000256" key="1">
    <source>
        <dbReference type="ARBA" id="ARBA00004141"/>
    </source>
</evidence>
<dbReference type="InterPro" id="IPR039859">
    <property type="entry name" value="PFA4/ZDH16/20/ERF2-like"/>
</dbReference>
<dbReference type="OrthoDB" id="331948at2759"/>
<proteinExistence type="inferred from homology"/>
<feature type="compositionally biased region" description="Polar residues" evidence="12">
    <location>
        <begin position="54"/>
        <end position="86"/>
    </location>
</feature>
<comment type="subcellular location">
    <subcellularLocation>
        <location evidence="1">Membrane</location>
        <topology evidence="1">Multi-pass membrane protein</topology>
    </subcellularLocation>
</comment>
<sequence length="489" mass="55175">MSSHTVQPTSQLMGSSHQLSESSTHSLTADYGNDFRLARLSSEISRQPQDRAFPQSSSDPTQATLGRKYTSASDNVDQSNTNTQKRTGIRKLLPRRGDELSDDEWRLRKRRRYRMTKTVPVVLAGVIGYAAYVYCYLFAYRSMISGDGGNRKSKGIAFMVVFIYFATTLLAYCTAINFVGPGLVPRGWGKISERSLEMGSNGNSGLHTVPGPTGLATATSRQSQERIRGITPERDLEKQAYGAANQNDVPEAFTCQSDGYPLWCSRCQSVKPDRAHHSSELDRCVIKMDHYCPWVGTIIGFKNYKLFYLFVLTCFSFTMFVFVTLTIYTVIYANERGHVTAQFIVVDALSGIYTALLVPFVSMHTLYILQNITTIEYLSRHYRLHLVSVAVDEKQPGSRGITETEFGMRLWDCGPWLNWKSVMGNHVWEWILPWNTTNADGFSFQYSPKAIAALREKVERARESNNMDGPDSAYGENGGRFMVMRSFRT</sequence>
<dbReference type="GO" id="GO:0019706">
    <property type="term" value="F:protein-cysteine S-palmitoyltransferase activity"/>
    <property type="evidence" value="ECO:0007669"/>
    <property type="project" value="UniProtKB-EC"/>
</dbReference>
<feature type="region of interest" description="Disordered" evidence="12">
    <location>
        <begin position="39"/>
        <end position="87"/>
    </location>
</feature>
<keyword evidence="2 11" id="KW-0808">Transferase</keyword>
<feature type="domain" description="Palmitoyltransferase DHHC" evidence="13">
    <location>
        <begin position="262"/>
        <end position="379"/>
    </location>
</feature>
<dbReference type="Pfam" id="PF01529">
    <property type="entry name" value="DHHC"/>
    <property type="match status" value="1"/>
</dbReference>
<feature type="compositionally biased region" description="Low complexity" evidence="12">
    <location>
        <begin position="15"/>
        <end position="27"/>
    </location>
</feature>
<evidence type="ECO:0000256" key="6">
    <source>
        <dbReference type="ARBA" id="ARBA00023139"/>
    </source>
</evidence>
<keyword evidence="6" id="KW-0564">Palmitate</keyword>
<evidence type="ECO:0000256" key="7">
    <source>
        <dbReference type="ARBA" id="ARBA00023288"/>
    </source>
</evidence>
<protein>
    <recommendedName>
        <fullName evidence="11">Palmitoyltransferase</fullName>
        <ecNumber evidence="11">2.3.1.225</ecNumber>
    </recommendedName>
</protein>
<evidence type="ECO:0000256" key="5">
    <source>
        <dbReference type="ARBA" id="ARBA00023136"/>
    </source>
</evidence>
<dbReference type="PANTHER" id="PTHR22883:SF23">
    <property type="entry name" value="PALMITOYLTRANSFERASE ZDHHC6"/>
    <property type="match status" value="1"/>
</dbReference>
<dbReference type="GO" id="GO:0016020">
    <property type="term" value="C:membrane"/>
    <property type="evidence" value="ECO:0007669"/>
    <property type="project" value="UniProtKB-SubCell"/>
</dbReference>
<dbReference type="GO" id="GO:0006612">
    <property type="term" value="P:protein targeting to membrane"/>
    <property type="evidence" value="ECO:0007669"/>
    <property type="project" value="TreeGrafter"/>
</dbReference>
<keyword evidence="15" id="KW-1185">Reference proteome</keyword>
<dbReference type="EC" id="2.3.1.225" evidence="11"/>
<dbReference type="InterPro" id="IPR001594">
    <property type="entry name" value="Palmitoyltrfase_DHHC"/>
</dbReference>
<evidence type="ECO:0000313" key="15">
    <source>
        <dbReference type="Proteomes" id="UP000094385"/>
    </source>
</evidence>
<dbReference type="GO" id="GO:0005783">
    <property type="term" value="C:endoplasmic reticulum"/>
    <property type="evidence" value="ECO:0007669"/>
    <property type="project" value="TreeGrafter"/>
</dbReference>
<keyword evidence="4 11" id="KW-1133">Transmembrane helix</keyword>
<comment type="similarity">
    <text evidence="9">Belongs to the DHHC palmitoyltransferase family. PFA5 subfamily.</text>
</comment>
<comment type="catalytic activity">
    <reaction evidence="10 11">
        <text>L-cysteinyl-[protein] + hexadecanoyl-CoA = S-hexadecanoyl-L-cysteinyl-[protein] + CoA</text>
        <dbReference type="Rhea" id="RHEA:36683"/>
        <dbReference type="Rhea" id="RHEA-COMP:10131"/>
        <dbReference type="Rhea" id="RHEA-COMP:11032"/>
        <dbReference type="ChEBI" id="CHEBI:29950"/>
        <dbReference type="ChEBI" id="CHEBI:57287"/>
        <dbReference type="ChEBI" id="CHEBI:57379"/>
        <dbReference type="ChEBI" id="CHEBI:74151"/>
        <dbReference type="EC" id="2.3.1.225"/>
    </reaction>
</comment>
<feature type="compositionally biased region" description="Polar residues" evidence="12">
    <location>
        <begin position="1"/>
        <end position="14"/>
    </location>
</feature>